<dbReference type="InterPro" id="IPR011013">
    <property type="entry name" value="Gal_mutarotase_sf_dom"/>
</dbReference>
<evidence type="ECO:0000256" key="1">
    <source>
        <dbReference type="ARBA" id="ARBA00006206"/>
    </source>
</evidence>
<evidence type="ECO:0000313" key="4">
    <source>
        <dbReference type="EMBL" id="KAF2315978.1"/>
    </source>
</evidence>
<dbReference type="GO" id="GO:0030246">
    <property type="term" value="F:carbohydrate binding"/>
    <property type="evidence" value="ECO:0007669"/>
    <property type="project" value="InterPro"/>
</dbReference>
<name>A0A6A6MU69_HEVBR</name>
<evidence type="ECO:0000256" key="3">
    <source>
        <dbReference type="ARBA" id="ARBA00023277"/>
    </source>
</evidence>
<protein>
    <recommendedName>
        <fullName evidence="6">Aldose 1-epimerase</fullName>
    </recommendedName>
</protein>
<gene>
    <name evidence="4" type="ORF">GH714_040773</name>
</gene>
<evidence type="ECO:0000256" key="2">
    <source>
        <dbReference type="ARBA" id="ARBA00023235"/>
    </source>
</evidence>
<dbReference type="PANTHER" id="PTHR10091">
    <property type="entry name" value="ALDOSE-1-EPIMERASE"/>
    <property type="match status" value="1"/>
</dbReference>
<dbReference type="Proteomes" id="UP000467840">
    <property type="component" value="Chromosome 15"/>
</dbReference>
<dbReference type="Gene3D" id="2.70.98.10">
    <property type="match status" value="1"/>
</dbReference>
<evidence type="ECO:0000313" key="5">
    <source>
        <dbReference type="Proteomes" id="UP000467840"/>
    </source>
</evidence>
<organism evidence="4 5">
    <name type="scientific">Hevea brasiliensis</name>
    <name type="common">Para rubber tree</name>
    <name type="synonym">Siphonia brasiliensis</name>
    <dbReference type="NCBI Taxonomy" id="3981"/>
    <lineage>
        <taxon>Eukaryota</taxon>
        <taxon>Viridiplantae</taxon>
        <taxon>Streptophyta</taxon>
        <taxon>Embryophyta</taxon>
        <taxon>Tracheophyta</taxon>
        <taxon>Spermatophyta</taxon>
        <taxon>Magnoliopsida</taxon>
        <taxon>eudicotyledons</taxon>
        <taxon>Gunneridae</taxon>
        <taxon>Pentapetalae</taxon>
        <taxon>rosids</taxon>
        <taxon>fabids</taxon>
        <taxon>Malpighiales</taxon>
        <taxon>Euphorbiaceae</taxon>
        <taxon>Crotonoideae</taxon>
        <taxon>Micrandreae</taxon>
        <taxon>Hevea</taxon>
    </lineage>
</organism>
<dbReference type="InterPro" id="IPR047215">
    <property type="entry name" value="Galactose_mutarotase-like"/>
</dbReference>
<dbReference type="Pfam" id="PF01263">
    <property type="entry name" value="Aldose_epim"/>
    <property type="match status" value="2"/>
</dbReference>
<dbReference type="GO" id="GO:0006006">
    <property type="term" value="P:glucose metabolic process"/>
    <property type="evidence" value="ECO:0007669"/>
    <property type="project" value="TreeGrafter"/>
</dbReference>
<accession>A0A6A6MU69</accession>
<dbReference type="GO" id="GO:0004034">
    <property type="term" value="F:aldose 1-epimerase activity"/>
    <property type="evidence" value="ECO:0007669"/>
    <property type="project" value="TreeGrafter"/>
</dbReference>
<proteinExistence type="inferred from homology"/>
<keyword evidence="3" id="KW-0119">Carbohydrate metabolism</keyword>
<comment type="caution">
    <text evidence="4">The sequence shown here is derived from an EMBL/GenBank/DDBJ whole genome shotgun (WGS) entry which is preliminary data.</text>
</comment>
<dbReference type="InterPro" id="IPR014718">
    <property type="entry name" value="GH-type_carb-bd"/>
</dbReference>
<dbReference type="SUPFAM" id="SSF74650">
    <property type="entry name" value="Galactose mutarotase-like"/>
    <property type="match status" value="2"/>
</dbReference>
<reference evidence="4 5" key="1">
    <citation type="journal article" date="2020" name="Mol. Plant">
        <title>The Chromosome-Based Rubber Tree Genome Provides New Insights into Spurge Genome Evolution and Rubber Biosynthesis.</title>
        <authorList>
            <person name="Liu J."/>
            <person name="Shi C."/>
            <person name="Shi C.C."/>
            <person name="Li W."/>
            <person name="Zhang Q.J."/>
            <person name="Zhang Y."/>
            <person name="Li K."/>
            <person name="Lu H.F."/>
            <person name="Shi C."/>
            <person name="Zhu S.T."/>
            <person name="Xiao Z.Y."/>
            <person name="Nan H."/>
            <person name="Yue Y."/>
            <person name="Zhu X.G."/>
            <person name="Wu Y."/>
            <person name="Hong X.N."/>
            <person name="Fan G.Y."/>
            <person name="Tong Y."/>
            <person name="Zhang D."/>
            <person name="Mao C.L."/>
            <person name="Liu Y.L."/>
            <person name="Hao S.J."/>
            <person name="Liu W.Q."/>
            <person name="Lv M.Q."/>
            <person name="Zhang H.B."/>
            <person name="Liu Y."/>
            <person name="Hu-Tang G.R."/>
            <person name="Wang J.P."/>
            <person name="Wang J.H."/>
            <person name="Sun Y.H."/>
            <person name="Ni S.B."/>
            <person name="Chen W.B."/>
            <person name="Zhang X.C."/>
            <person name="Jiao Y.N."/>
            <person name="Eichler E.E."/>
            <person name="Li G.H."/>
            <person name="Liu X."/>
            <person name="Gao L.Z."/>
        </authorList>
    </citation>
    <scope>NUCLEOTIDE SEQUENCE [LARGE SCALE GENOMIC DNA]</scope>
    <source>
        <strain evidence="5">cv. GT1</strain>
        <tissue evidence="4">Leaf</tissue>
    </source>
</reference>
<evidence type="ECO:0008006" key="6">
    <source>
        <dbReference type="Google" id="ProtNLM"/>
    </source>
</evidence>
<keyword evidence="5" id="KW-1185">Reference proteome</keyword>
<dbReference type="CDD" id="cd09019">
    <property type="entry name" value="galactose_mutarotase_like"/>
    <property type="match status" value="1"/>
</dbReference>
<keyword evidence="2" id="KW-0413">Isomerase</keyword>
<dbReference type="AlphaFoldDB" id="A0A6A6MU69"/>
<comment type="similarity">
    <text evidence="1">Belongs to the aldose epimerase family.</text>
</comment>
<dbReference type="PANTHER" id="PTHR10091:SF3">
    <property type="entry name" value="ALDOSE 1-EPIMERASE"/>
    <property type="match status" value="1"/>
</dbReference>
<dbReference type="EMBL" id="JAAGAX010000005">
    <property type="protein sequence ID" value="KAF2315978.1"/>
    <property type="molecule type" value="Genomic_DNA"/>
</dbReference>
<sequence length="487" mass="55579">MASNKRYMGRKVLHMRVEIDVPPGFEAMDTEGGGDDDDLASRLVPAAKTAMEALEIIKNEDSTKHCVICLEEQLIGSEAPVYKVDFLGRATTRPKEGTEKSLNFVGNAFWNFKNRQFKLRSPLDWRVVEDQDTHRQGSRFAKNKTGCLMNDSLQDINPKDSTPDIKNDSTYFGNIAGRVANRITGTQFTLDGTVYKLVPNEGKNMLHGRPKGFSEVIWKVYSYNKNSHITFTYDSFDGEEDLDFGNTREEARIRWLRPNEIQAILSQKYERAFEKYESQEPMFRLELGENGTTFLGLVVTTPVNLALHTYWNLGGQSSGNILAHTIQLIGSQIAPVDNDLLPTRKVTLVKGTPYGFLEPCEIGSKFNELPDGYDINHVLEDLNPGHLKKAGVVKENVSRRKLELWTNKPWLQFYTSNKLDNVKGENGFVYKKHAGICLETQVFPYLVNHPKFPSQIVNPRETYKHIMIYRFTTDWLTSQVLEFLFKK</sequence>
<dbReference type="InterPro" id="IPR008183">
    <property type="entry name" value="Aldose_1/G6P_1-epimerase"/>
</dbReference>
<dbReference type="GO" id="GO:0033499">
    <property type="term" value="P:galactose catabolic process via UDP-galactose, Leloir pathway"/>
    <property type="evidence" value="ECO:0007669"/>
    <property type="project" value="TreeGrafter"/>
</dbReference>